<name>A0A2K1IR52_PHYPA</name>
<dbReference type="Gramene" id="Pp3c21_8190V3.2">
    <property type="protein sequence ID" value="PAC:32916748.CDS.1"/>
    <property type="gene ID" value="Pp3c21_8190"/>
</dbReference>
<organism evidence="1">
    <name type="scientific">Physcomitrium patens</name>
    <name type="common">Spreading-leaved earth moss</name>
    <name type="synonym">Physcomitrella patens</name>
    <dbReference type="NCBI Taxonomy" id="3218"/>
    <lineage>
        <taxon>Eukaryota</taxon>
        <taxon>Viridiplantae</taxon>
        <taxon>Streptophyta</taxon>
        <taxon>Embryophyta</taxon>
        <taxon>Bryophyta</taxon>
        <taxon>Bryophytina</taxon>
        <taxon>Bryopsida</taxon>
        <taxon>Funariidae</taxon>
        <taxon>Funariales</taxon>
        <taxon>Funariaceae</taxon>
        <taxon>Physcomitrium</taxon>
    </lineage>
</organism>
<dbReference type="PaxDb" id="3218-PP1S441_2V6.1"/>
<dbReference type="InParanoid" id="A0A2K1IR52"/>
<reference evidence="1 3" key="1">
    <citation type="journal article" date="2008" name="Science">
        <title>The Physcomitrella genome reveals evolutionary insights into the conquest of land by plants.</title>
        <authorList>
            <person name="Rensing S."/>
            <person name="Lang D."/>
            <person name="Zimmer A."/>
            <person name="Terry A."/>
            <person name="Salamov A."/>
            <person name="Shapiro H."/>
            <person name="Nishiyama T."/>
            <person name="Perroud P.-F."/>
            <person name="Lindquist E."/>
            <person name="Kamisugi Y."/>
            <person name="Tanahashi T."/>
            <person name="Sakakibara K."/>
            <person name="Fujita T."/>
            <person name="Oishi K."/>
            <person name="Shin-I T."/>
            <person name="Kuroki Y."/>
            <person name="Toyoda A."/>
            <person name="Suzuki Y."/>
            <person name="Hashimoto A."/>
            <person name="Yamaguchi K."/>
            <person name="Sugano A."/>
            <person name="Kohara Y."/>
            <person name="Fujiyama A."/>
            <person name="Anterola A."/>
            <person name="Aoki S."/>
            <person name="Ashton N."/>
            <person name="Barbazuk W.B."/>
            <person name="Barker E."/>
            <person name="Bennetzen J."/>
            <person name="Bezanilla M."/>
            <person name="Blankenship R."/>
            <person name="Cho S.H."/>
            <person name="Dutcher S."/>
            <person name="Estelle M."/>
            <person name="Fawcett J.A."/>
            <person name="Gundlach H."/>
            <person name="Hanada K."/>
            <person name="Heyl A."/>
            <person name="Hicks K.A."/>
            <person name="Hugh J."/>
            <person name="Lohr M."/>
            <person name="Mayer K."/>
            <person name="Melkozernov A."/>
            <person name="Murata T."/>
            <person name="Nelson D."/>
            <person name="Pils B."/>
            <person name="Prigge M."/>
            <person name="Reiss B."/>
            <person name="Renner T."/>
            <person name="Rombauts S."/>
            <person name="Rushton P."/>
            <person name="Sanderfoot A."/>
            <person name="Schween G."/>
            <person name="Shiu S.-H."/>
            <person name="Stueber K."/>
            <person name="Theodoulou F.L."/>
            <person name="Tu H."/>
            <person name="Van de Peer Y."/>
            <person name="Verrier P.J."/>
            <person name="Waters E."/>
            <person name="Wood A."/>
            <person name="Yang L."/>
            <person name="Cove D."/>
            <person name="Cuming A."/>
            <person name="Hasebe M."/>
            <person name="Lucas S."/>
            <person name="Mishler D.B."/>
            <person name="Reski R."/>
            <person name="Grigoriev I."/>
            <person name="Quatrano R.S."/>
            <person name="Boore J.L."/>
        </authorList>
    </citation>
    <scope>NUCLEOTIDE SEQUENCE [LARGE SCALE GENOMIC DNA]</scope>
    <source>
        <strain evidence="2 3">cv. Gransden 2004</strain>
    </source>
</reference>
<dbReference type="EnsemblPlants" id="Pp3c21_8190V3.1">
    <property type="protein sequence ID" value="PAC:32916747.CDS.1"/>
    <property type="gene ID" value="Pp3c21_8190"/>
</dbReference>
<dbReference type="Gramene" id="Pp3c21_8190V3.1">
    <property type="protein sequence ID" value="PAC:32916747.CDS.1"/>
    <property type="gene ID" value="Pp3c21_8190"/>
</dbReference>
<proteinExistence type="predicted"/>
<gene>
    <name evidence="1" type="ORF">PHYPA_025878</name>
</gene>
<evidence type="ECO:0000313" key="3">
    <source>
        <dbReference type="Proteomes" id="UP000006727"/>
    </source>
</evidence>
<dbReference type="EnsemblPlants" id="Pp3c21_8190V3.2">
    <property type="protein sequence ID" value="PAC:32916748.CDS.1"/>
    <property type="gene ID" value="Pp3c21_8190"/>
</dbReference>
<sequence>MMGMACYSVAPRFSRHFRSVEVTWRMRIVSSLKGSPTRVSHVAFTYRFNF</sequence>
<evidence type="ECO:0000313" key="2">
    <source>
        <dbReference type="EnsemblPlants" id="PAC:32916747.CDS.1"/>
    </source>
</evidence>
<dbReference type="Proteomes" id="UP000006727">
    <property type="component" value="Chromosome 21"/>
</dbReference>
<dbReference type="AlphaFoldDB" id="A0A2K1IR52"/>
<dbReference type="EMBL" id="ABEU02000021">
    <property type="protein sequence ID" value="PNR31755.1"/>
    <property type="molecule type" value="Genomic_DNA"/>
</dbReference>
<protein>
    <submittedName>
        <fullName evidence="1 2">Uncharacterized protein</fullName>
    </submittedName>
</protein>
<reference evidence="2" key="3">
    <citation type="submission" date="2020-12" db="UniProtKB">
        <authorList>
            <consortium name="EnsemblPlants"/>
        </authorList>
    </citation>
    <scope>IDENTIFICATION</scope>
</reference>
<accession>A0A2K1IR52</accession>
<reference evidence="1 3" key="2">
    <citation type="journal article" date="2018" name="Plant J.">
        <title>The Physcomitrella patens chromosome-scale assembly reveals moss genome structure and evolution.</title>
        <authorList>
            <person name="Lang D."/>
            <person name="Ullrich K.K."/>
            <person name="Murat F."/>
            <person name="Fuchs J."/>
            <person name="Jenkins J."/>
            <person name="Haas F.B."/>
            <person name="Piednoel M."/>
            <person name="Gundlach H."/>
            <person name="Van Bel M."/>
            <person name="Meyberg R."/>
            <person name="Vives C."/>
            <person name="Morata J."/>
            <person name="Symeonidi A."/>
            <person name="Hiss M."/>
            <person name="Muchero W."/>
            <person name="Kamisugi Y."/>
            <person name="Saleh O."/>
            <person name="Blanc G."/>
            <person name="Decker E.L."/>
            <person name="van Gessel N."/>
            <person name="Grimwood J."/>
            <person name="Hayes R.D."/>
            <person name="Graham S.W."/>
            <person name="Gunter L.E."/>
            <person name="McDaniel S.F."/>
            <person name="Hoernstein S.N.W."/>
            <person name="Larsson A."/>
            <person name="Li F.W."/>
            <person name="Perroud P.F."/>
            <person name="Phillips J."/>
            <person name="Ranjan P."/>
            <person name="Rokshar D.S."/>
            <person name="Rothfels C.J."/>
            <person name="Schneider L."/>
            <person name="Shu S."/>
            <person name="Stevenson D.W."/>
            <person name="Thummler F."/>
            <person name="Tillich M."/>
            <person name="Villarreal Aguilar J.C."/>
            <person name="Widiez T."/>
            <person name="Wong G.K."/>
            <person name="Wymore A."/>
            <person name="Zhang Y."/>
            <person name="Zimmer A.D."/>
            <person name="Quatrano R.S."/>
            <person name="Mayer K.F.X."/>
            <person name="Goodstein D."/>
            <person name="Casacuberta J.M."/>
            <person name="Vandepoele K."/>
            <person name="Reski R."/>
            <person name="Cuming A.C."/>
            <person name="Tuskan G.A."/>
            <person name="Maumus F."/>
            <person name="Salse J."/>
            <person name="Schmutz J."/>
            <person name="Rensing S.A."/>
        </authorList>
    </citation>
    <scope>NUCLEOTIDE SEQUENCE [LARGE SCALE GENOMIC DNA]</scope>
    <source>
        <strain evidence="2 3">cv. Gransden 2004</strain>
    </source>
</reference>
<keyword evidence="3" id="KW-1185">Reference proteome</keyword>
<evidence type="ECO:0000313" key="1">
    <source>
        <dbReference type="EMBL" id="PNR31755.1"/>
    </source>
</evidence>